<evidence type="ECO:0000256" key="1">
    <source>
        <dbReference type="SAM" id="Phobius"/>
    </source>
</evidence>
<evidence type="ECO:0000313" key="3">
    <source>
        <dbReference type="Proteomes" id="UP000283479"/>
    </source>
</evidence>
<name>A0A438AVB0_9NOCA</name>
<gene>
    <name evidence="2" type="ORF">EGT50_07750</name>
</gene>
<sequence>MNKIRAAAAAVSLGVLLLVGGLFVGGGVAKASPPGGTNPFVGWPEPARALVGVISQSLADVWNFFVGIANLIMFGV</sequence>
<keyword evidence="3" id="KW-1185">Reference proteome</keyword>
<proteinExistence type="predicted"/>
<comment type="caution">
    <text evidence="2">The sequence shown here is derived from an EMBL/GenBank/DDBJ whole genome shotgun (WGS) entry which is preliminary data.</text>
</comment>
<dbReference type="EMBL" id="RKLO01000003">
    <property type="protein sequence ID" value="RVW02661.1"/>
    <property type="molecule type" value="Genomic_DNA"/>
</dbReference>
<dbReference type="OrthoDB" id="4485952at2"/>
<evidence type="ECO:0000313" key="2">
    <source>
        <dbReference type="EMBL" id="RVW02661.1"/>
    </source>
</evidence>
<protein>
    <submittedName>
        <fullName evidence="2">Uncharacterized protein</fullName>
    </submittedName>
</protein>
<accession>A0A438AVB0</accession>
<dbReference type="AlphaFoldDB" id="A0A438AVB0"/>
<organism evidence="2 3">
    <name type="scientific">Rhodococcus xishaensis</name>
    <dbReference type="NCBI Taxonomy" id="2487364"/>
    <lineage>
        <taxon>Bacteria</taxon>
        <taxon>Bacillati</taxon>
        <taxon>Actinomycetota</taxon>
        <taxon>Actinomycetes</taxon>
        <taxon>Mycobacteriales</taxon>
        <taxon>Nocardiaceae</taxon>
        <taxon>Rhodococcus</taxon>
    </lineage>
</organism>
<keyword evidence="1" id="KW-1133">Transmembrane helix</keyword>
<keyword evidence="1" id="KW-0812">Transmembrane</keyword>
<dbReference type="RefSeq" id="WP_127952477.1">
    <property type="nucleotide sequence ID" value="NZ_RKLO01000003.1"/>
</dbReference>
<dbReference type="Proteomes" id="UP000283479">
    <property type="component" value="Unassembled WGS sequence"/>
</dbReference>
<feature type="transmembrane region" description="Helical" evidence="1">
    <location>
        <begin position="53"/>
        <end position="74"/>
    </location>
</feature>
<reference evidence="2 3" key="1">
    <citation type="submission" date="2018-11" db="EMBL/GenBank/DDBJ databases">
        <title>Rhodococcus spongicola sp. nov. and Rhodococcus xishaensis sp. nov. from marine sponges.</title>
        <authorList>
            <person name="Li L."/>
            <person name="Lin H.W."/>
        </authorList>
    </citation>
    <scope>NUCLEOTIDE SEQUENCE [LARGE SCALE GENOMIC DNA]</scope>
    <source>
        <strain evidence="2 3">LHW51113</strain>
    </source>
</reference>
<keyword evidence="1" id="KW-0472">Membrane</keyword>